<organism evidence="2 3">
    <name type="scientific">Humicola insolens</name>
    <name type="common">Soft-rot fungus</name>
    <dbReference type="NCBI Taxonomy" id="85995"/>
    <lineage>
        <taxon>Eukaryota</taxon>
        <taxon>Fungi</taxon>
        <taxon>Dikarya</taxon>
        <taxon>Ascomycota</taxon>
        <taxon>Pezizomycotina</taxon>
        <taxon>Sordariomycetes</taxon>
        <taxon>Sordariomycetidae</taxon>
        <taxon>Sordariales</taxon>
        <taxon>Chaetomiaceae</taxon>
        <taxon>Mycothermus</taxon>
    </lineage>
</organism>
<feature type="region of interest" description="Disordered" evidence="1">
    <location>
        <begin position="44"/>
        <end position="87"/>
    </location>
</feature>
<evidence type="ECO:0000256" key="1">
    <source>
        <dbReference type="SAM" id="MobiDB-lite"/>
    </source>
</evidence>
<sequence>MSGSGGFFKYRCKYFLSHNCNNWTYVGGSACSSCVAEGRFTDETWNTDTTSSSNTNTKSESPTSGNSSDVLVPKAENGTLTYVKKSD</sequence>
<evidence type="ECO:0000313" key="2">
    <source>
        <dbReference type="EMBL" id="KAL1838064.1"/>
    </source>
</evidence>
<gene>
    <name evidence="2" type="ORF">VTJ49DRAFT_3084</name>
</gene>
<comment type="caution">
    <text evidence="2">The sequence shown here is derived from an EMBL/GenBank/DDBJ whole genome shotgun (WGS) entry which is preliminary data.</text>
</comment>
<evidence type="ECO:0000313" key="3">
    <source>
        <dbReference type="Proteomes" id="UP001583172"/>
    </source>
</evidence>
<name>A0ABR3V8B5_HUMIN</name>
<accession>A0ABR3V8B5</accession>
<feature type="compositionally biased region" description="Low complexity" evidence="1">
    <location>
        <begin position="44"/>
        <end position="64"/>
    </location>
</feature>
<dbReference type="EMBL" id="JAZGSY010000240">
    <property type="protein sequence ID" value="KAL1838064.1"/>
    <property type="molecule type" value="Genomic_DNA"/>
</dbReference>
<dbReference type="Proteomes" id="UP001583172">
    <property type="component" value="Unassembled WGS sequence"/>
</dbReference>
<protein>
    <submittedName>
        <fullName evidence="2">Uncharacterized protein</fullName>
    </submittedName>
</protein>
<proteinExistence type="predicted"/>
<reference evidence="2 3" key="1">
    <citation type="journal article" date="2024" name="Commun. Biol.">
        <title>Comparative genomic analysis of thermophilic fungi reveals convergent evolutionary adaptations and gene losses.</title>
        <authorList>
            <person name="Steindorff A.S."/>
            <person name="Aguilar-Pontes M.V."/>
            <person name="Robinson A.J."/>
            <person name="Andreopoulos B."/>
            <person name="LaButti K."/>
            <person name="Kuo A."/>
            <person name="Mondo S."/>
            <person name="Riley R."/>
            <person name="Otillar R."/>
            <person name="Haridas S."/>
            <person name="Lipzen A."/>
            <person name="Grimwood J."/>
            <person name="Schmutz J."/>
            <person name="Clum A."/>
            <person name="Reid I.D."/>
            <person name="Moisan M.C."/>
            <person name="Butler G."/>
            <person name="Nguyen T.T.M."/>
            <person name="Dewar K."/>
            <person name="Conant G."/>
            <person name="Drula E."/>
            <person name="Henrissat B."/>
            <person name="Hansel C."/>
            <person name="Singer S."/>
            <person name="Hutchinson M.I."/>
            <person name="de Vries R.P."/>
            <person name="Natvig D.O."/>
            <person name="Powell A.J."/>
            <person name="Tsang A."/>
            <person name="Grigoriev I.V."/>
        </authorList>
    </citation>
    <scope>NUCLEOTIDE SEQUENCE [LARGE SCALE GENOMIC DNA]</scope>
    <source>
        <strain evidence="2 3">CBS 620.91</strain>
    </source>
</reference>
<keyword evidence="3" id="KW-1185">Reference proteome</keyword>